<evidence type="ECO:0000256" key="3">
    <source>
        <dbReference type="SAM" id="Phobius"/>
    </source>
</evidence>
<dbReference type="Proteomes" id="UP001159659">
    <property type="component" value="Unassembled WGS sequence"/>
</dbReference>
<protein>
    <recommendedName>
        <fullName evidence="4">Protein kinase domain-containing protein</fullName>
    </recommendedName>
</protein>
<dbReference type="Proteomes" id="UP001157938">
    <property type="component" value="Unassembled WGS sequence"/>
</dbReference>
<dbReference type="InterPro" id="IPR032675">
    <property type="entry name" value="LRR_dom_sf"/>
</dbReference>
<dbReference type="Pfam" id="PF07714">
    <property type="entry name" value="PK_Tyr_Ser-Thr"/>
    <property type="match status" value="1"/>
</dbReference>
<dbReference type="GO" id="GO:0004674">
    <property type="term" value="F:protein serine/threonine kinase activity"/>
    <property type="evidence" value="ECO:0007669"/>
    <property type="project" value="TreeGrafter"/>
</dbReference>
<dbReference type="InterPro" id="IPR003591">
    <property type="entry name" value="Leu-rich_rpt_typical-subtyp"/>
</dbReference>
<evidence type="ECO:0000313" key="8">
    <source>
        <dbReference type="Proteomes" id="UP001159659"/>
    </source>
</evidence>
<dbReference type="GO" id="GO:0005524">
    <property type="term" value="F:ATP binding"/>
    <property type="evidence" value="ECO:0007669"/>
    <property type="project" value="InterPro"/>
</dbReference>
<dbReference type="Gene3D" id="1.10.510.10">
    <property type="entry name" value="Transferase(Phosphotransferase) domain 1"/>
    <property type="match status" value="1"/>
</dbReference>
<comment type="caution">
    <text evidence="6">The sequence shown here is derived from an EMBL/GenBank/DDBJ whole genome shotgun (WGS) entry which is preliminary data.</text>
</comment>
<keyword evidence="2" id="KW-0677">Repeat</keyword>
<dbReference type="PANTHER" id="PTHR44329">
    <property type="entry name" value="SERINE/THREONINE-PROTEIN KINASE TNNI3K-RELATED"/>
    <property type="match status" value="1"/>
</dbReference>
<evidence type="ECO:0000256" key="2">
    <source>
        <dbReference type="ARBA" id="ARBA00022737"/>
    </source>
</evidence>
<keyword evidence="7" id="KW-1185">Reference proteome</keyword>
<evidence type="ECO:0000259" key="4">
    <source>
        <dbReference type="PROSITE" id="PS50011"/>
    </source>
</evidence>
<dbReference type="PROSITE" id="PS50011">
    <property type="entry name" value="PROTEIN_KINASE_DOM"/>
    <property type="match status" value="1"/>
</dbReference>
<feature type="domain" description="Protein kinase" evidence="4">
    <location>
        <begin position="422"/>
        <end position="715"/>
    </location>
</feature>
<keyword evidence="3" id="KW-1133">Transmembrane helix</keyword>
<name>A0AAV0TTW6_9STRA</name>
<sequence length="724" mass="80658">MPSSCTRSQTVLTSDCNSLCPEGRPCVAYTAEDEDKCSSSTSTFGNCTSDDYCAYECFATGPNDFGANGAIDFSTYTFLIPFGSDVELYEQGSRDEEAAVDDAKVGTVDLTSKYPFKSNEVLQHIEPLDFKTSTTDIVLAGGSSVFGVRGKVVKMQLPRELFTADTQLQTVTLANFGLKQILESSLPSGLVNLTISNCLMTSYPNDLQVMSELKHLDLSTNYFEFFPSDLELPRLQTLNLSANSLASFEGSLPSLVTLDISHNNFTSIPAAIFGLKDLRRLDLQENHFTDVILTTSQFKFLQKLTELKVDSFGKVACNTTETLQTSNSSISVCVSDTKLPSNKALIAGIMAASLVLFVVIVLIFVFRLLHRRALSTKFEPKIISLHRELLSPMKEAPLSPSLSSSDSLDVKYHPQRFPYEMELEALLLNADDLDYIRKLPSKHRPDRDHRETFLTRFRGSSFLVCKRLQRKFVNDTSEVQRFAKEIHLAAFLDHPRIVALVGILWSRVYSLEALFEYMDGGNLRSYLAEVKNAEGLRSWRSQSVWKLQVAFDTAEALAYAHSFSPKLVHRALTSHSVLLSSPPELHAHLDNFVYEHQEVTNMSTYPERSLEARWLPPEVITGSADYSPAADMYALGVILSEIDTHSLPYENAKSVVGMNDMEILNLVASGKLHPAFTFGCPKGYQKLAQQCLSFKASDRPTASQAVIMLRALPFVEDRHILYTV</sequence>
<evidence type="ECO:0000313" key="5">
    <source>
        <dbReference type="EMBL" id="CAH0485975.1"/>
    </source>
</evidence>
<dbReference type="Gene3D" id="3.80.10.10">
    <property type="entry name" value="Ribonuclease Inhibitor"/>
    <property type="match status" value="1"/>
</dbReference>
<feature type="transmembrane region" description="Helical" evidence="3">
    <location>
        <begin position="344"/>
        <end position="369"/>
    </location>
</feature>
<dbReference type="InterPro" id="IPR001611">
    <property type="entry name" value="Leu-rich_rpt"/>
</dbReference>
<proteinExistence type="predicted"/>
<dbReference type="EMBL" id="CAKLBC010000339">
    <property type="protein sequence ID" value="CAH0485975.1"/>
    <property type="molecule type" value="Genomic_DNA"/>
</dbReference>
<dbReference type="PROSITE" id="PS51450">
    <property type="entry name" value="LRR"/>
    <property type="match status" value="1"/>
</dbReference>
<accession>A0AAV0TTW6</accession>
<keyword evidence="3" id="KW-0812">Transmembrane</keyword>
<keyword evidence="1" id="KW-0433">Leucine-rich repeat</keyword>
<gene>
    <name evidence="5" type="ORF">PFR001_LOCUS1635</name>
    <name evidence="6" type="ORF">PFR002_LOCUS5153</name>
</gene>
<evidence type="ECO:0000313" key="6">
    <source>
        <dbReference type="EMBL" id="CAI5725601.1"/>
    </source>
</evidence>
<reference evidence="6" key="2">
    <citation type="submission" date="2022-12" db="EMBL/GenBank/DDBJ databases">
        <authorList>
            <person name="Webb A."/>
        </authorList>
    </citation>
    <scope>NUCLEOTIDE SEQUENCE</scope>
    <source>
        <strain evidence="6">Pf2</strain>
    </source>
</reference>
<dbReference type="SUPFAM" id="SSF56112">
    <property type="entry name" value="Protein kinase-like (PK-like)"/>
    <property type="match status" value="1"/>
</dbReference>
<dbReference type="SUPFAM" id="SSF52058">
    <property type="entry name" value="L domain-like"/>
    <property type="match status" value="1"/>
</dbReference>
<dbReference type="Pfam" id="PF13855">
    <property type="entry name" value="LRR_8"/>
    <property type="match status" value="1"/>
</dbReference>
<dbReference type="InterPro" id="IPR051681">
    <property type="entry name" value="Ser/Thr_Kinases-Pseudokinases"/>
</dbReference>
<dbReference type="InterPro" id="IPR001245">
    <property type="entry name" value="Ser-Thr/Tyr_kinase_cat_dom"/>
</dbReference>
<evidence type="ECO:0000313" key="7">
    <source>
        <dbReference type="Proteomes" id="UP001157938"/>
    </source>
</evidence>
<evidence type="ECO:0000256" key="1">
    <source>
        <dbReference type="ARBA" id="ARBA00022614"/>
    </source>
</evidence>
<organism evidence="6 8">
    <name type="scientific">Peronospora farinosa</name>
    <dbReference type="NCBI Taxonomy" id="134698"/>
    <lineage>
        <taxon>Eukaryota</taxon>
        <taxon>Sar</taxon>
        <taxon>Stramenopiles</taxon>
        <taxon>Oomycota</taxon>
        <taxon>Peronosporomycetes</taxon>
        <taxon>Peronosporales</taxon>
        <taxon>Peronosporaceae</taxon>
        <taxon>Peronospora</taxon>
    </lineage>
</organism>
<reference evidence="5 7" key="1">
    <citation type="submission" date="2021-11" db="EMBL/GenBank/DDBJ databases">
        <authorList>
            <person name="Islam A."/>
            <person name="Islam S."/>
            <person name="Flora M.S."/>
            <person name="Rahman M."/>
            <person name="Ziaur R.M."/>
            <person name="Epstein J.H."/>
            <person name="Hassan M."/>
            <person name="Klassen M."/>
            <person name="Woodard K."/>
            <person name="Webb A."/>
            <person name="Webby R.J."/>
            <person name="El Zowalaty M.E."/>
        </authorList>
    </citation>
    <scope>NUCLEOTIDE SEQUENCE [LARGE SCALE GENOMIC DNA]</scope>
    <source>
        <strain evidence="5">Pf1</strain>
    </source>
</reference>
<keyword evidence="3" id="KW-0472">Membrane</keyword>
<dbReference type="SMART" id="SM00369">
    <property type="entry name" value="LRR_TYP"/>
    <property type="match status" value="2"/>
</dbReference>
<dbReference type="PANTHER" id="PTHR44329:SF214">
    <property type="entry name" value="PROTEIN KINASE DOMAIN-CONTAINING PROTEIN"/>
    <property type="match status" value="1"/>
</dbReference>
<dbReference type="EMBL" id="CANTFK010000766">
    <property type="protein sequence ID" value="CAI5725601.1"/>
    <property type="molecule type" value="Genomic_DNA"/>
</dbReference>
<dbReference type="InterPro" id="IPR011009">
    <property type="entry name" value="Kinase-like_dom_sf"/>
</dbReference>
<dbReference type="InterPro" id="IPR000719">
    <property type="entry name" value="Prot_kinase_dom"/>
</dbReference>
<dbReference type="AlphaFoldDB" id="A0AAV0TTW6"/>